<keyword evidence="2" id="KW-1185">Reference proteome</keyword>
<proteinExistence type="predicted"/>
<dbReference type="RefSeq" id="XP_012768691.1">
    <property type="nucleotide sequence ID" value="XM_012913237.1"/>
</dbReference>
<organism evidence="1 2">
    <name type="scientific">Babesia bigemina</name>
    <dbReference type="NCBI Taxonomy" id="5866"/>
    <lineage>
        <taxon>Eukaryota</taxon>
        <taxon>Sar</taxon>
        <taxon>Alveolata</taxon>
        <taxon>Apicomplexa</taxon>
        <taxon>Aconoidasida</taxon>
        <taxon>Piroplasmida</taxon>
        <taxon>Babesiidae</taxon>
        <taxon>Babesia</taxon>
    </lineage>
</organism>
<gene>
    <name evidence="1" type="ORF">BBBOND_0304090</name>
</gene>
<dbReference type="EMBL" id="LK391709">
    <property type="protein sequence ID" value="CDR96505.1"/>
    <property type="molecule type" value="Genomic_DNA"/>
</dbReference>
<accession>A0A061DDR7</accession>
<dbReference type="KEGG" id="bbig:BBBOND_0304090"/>
<evidence type="ECO:0000313" key="2">
    <source>
        <dbReference type="Proteomes" id="UP000033188"/>
    </source>
</evidence>
<dbReference type="VEuPathDB" id="PiroplasmaDB:BBBOND_0304090"/>
<name>A0A061DDR7_BABBI</name>
<protein>
    <submittedName>
        <fullName evidence="1">Uncharacterized protein</fullName>
    </submittedName>
</protein>
<sequence>MEESKCTCSLSRGRCDEASCVQYVQISHLSEILITVNIRTVRSYVDSIVNADVVKRNVYSVSSVPSSSPSSPSSFSSICSSFTFCLSPKSANTSSENYRFASHFIIKSITLYYRNSLNDSNIKAINLV</sequence>
<dbReference type="GeneID" id="24565046"/>
<reference evidence="2" key="1">
    <citation type="journal article" date="2014" name="Nucleic Acids Res.">
        <title>The evolutionary dynamics of variant antigen genes in Babesia reveal a history of genomic innovation underlying host-parasite interaction.</title>
        <authorList>
            <person name="Jackson A.P."/>
            <person name="Otto T.D."/>
            <person name="Darby A."/>
            <person name="Ramaprasad A."/>
            <person name="Xia D."/>
            <person name="Echaide I.E."/>
            <person name="Farber M."/>
            <person name="Gahlot S."/>
            <person name="Gamble J."/>
            <person name="Gupta D."/>
            <person name="Gupta Y."/>
            <person name="Jackson L."/>
            <person name="Malandrin L."/>
            <person name="Malas T.B."/>
            <person name="Moussa E."/>
            <person name="Nair M."/>
            <person name="Reid A.J."/>
            <person name="Sanders M."/>
            <person name="Sharma J."/>
            <person name="Tracey A."/>
            <person name="Quail M.A."/>
            <person name="Weir W."/>
            <person name="Wastling J.M."/>
            <person name="Hall N."/>
            <person name="Willadsen P."/>
            <person name="Lingelbach K."/>
            <person name="Shiels B."/>
            <person name="Tait A."/>
            <person name="Berriman M."/>
            <person name="Allred D.R."/>
            <person name="Pain A."/>
        </authorList>
    </citation>
    <scope>NUCLEOTIDE SEQUENCE [LARGE SCALE GENOMIC DNA]</scope>
    <source>
        <strain evidence="2">Bond</strain>
    </source>
</reference>
<evidence type="ECO:0000313" key="1">
    <source>
        <dbReference type="EMBL" id="CDR96505.1"/>
    </source>
</evidence>
<dbReference type="Proteomes" id="UP000033188">
    <property type="component" value="Chromosome 3"/>
</dbReference>
<dbReference type="AlphaFoldDB" id="A0A061DDR7"/>